<dbReference type="InterPro" id="IPR036236">
    <property type="entry name" value="Znf_C2H2_sf"/>
</dbReference>
<dbReference type="EMBL" id="BGPR01031727">
    <property type="protein sequence ID" value="GBO04938.1"/>
    <property type="molecule type" value="Genomic_DNA"/>
</dbReference>
<name>A0A4Y2TWG9_ARAVE</name>
<dbReference type="SUPFAM" id="SSF56672">
    <property type="entry name" value="DNA/RNA polymerases"/>
    <property type="match status" value="1"/>
</dbReference>
<dbReference type="InterPro" id="IPR052560">
    <property type="entry name" value="RdDP_mobile_element"/>
</dbReference>
<gene>
    <name evidence="6" type="primary">pol_496</name>
    <name evidence="6" type="ORF">AVEN_80661_1</name>
</gene>
<keyword evidence="6" id="KW-0548">Nucleotidyltransferase</keyword>
<dbReference type="GO" id="GO:0008270">
    <property type="term" value="F:zinc ion binding"/>
    <property type="evidence" value="ECO:0007669"/>
    <property type="project" value="UniProtKB-KW"/>
</dbReference>
<keyword evidence="6" id="KW-0695">RNA-directed DNA polymerase</keyword>
<dbReference type="Gene3D" id="3.30.160.60">
    <property type="entry name" value="Classic Zinc Finger"/>
    <property type="match status" value="2"/>
</dbReference>
<protein>
    <submittedName>
        <fullName evidence="6">RNA-directed DNA polymerase from mobile element jockey</fullName>
    </submittedName>
</protein>
<dbReference type="SUPFAM" id="SSF57667">
    <property type="entry name" value="beta-beta-alpha zinc fingers"/>
    <property type="match status" value="1"/>
</dbReference>
<dbReference type="PROSITE" id="PS00028">
    <property type="entry name" value="ZINC_FINGER_C2H2_1"/>
    <property type="match status" value="1"/>
</dbReference>
<reference evidence="6 7" key="1">
    <citation type="journal article" date="2019" name="Sci. Rep.">
        <title>Orb-weaving spider Araneus ventricosus genome elucidates the spidroin gene catalogue.</title>
        <authorList>
            <person name="Kono N."/>
            <person name="Nakamura H."/>
            <person name="Ohtoshi R."/>
            <person name="Moran D.A.P."/>
            <person name="Shinohara A."/>
            <person name="Yoshida Y."/>
            <person name="Fujiwara M."/>
            <person name="Mori M."/>
            <person name="Tomita M."/>
            <person name="Arakawa K."/>
        </authorList>
    </citation>
    <scope>NUCLEOTIDE SEQUENCE [LARGE SCALE GENOMIC DNA]</scope>
</reference>
<evidence type="ECO:0000313" key="7">
    <source>
        <dbReference type="Proteomes" id="UP000499080"/>
    </source>
</evidence>
<feature type="domain" description="C2H2-type" evidence="5">
    <location>
        <begin position="66"/>
        <end position="93"/>
    </location>
</feature>
<evidence type="ECO:0000256" key="1">
    <source>
        <dbReference type="ARBA" id="ARBA00022723"/>
    </source>
</evidence>
<evidence type="ECO:0000259" key="5">
    <source>
        <dbReference type="PROSITE" id="PS50157"/>
    </source>
</evidence>
<dbReference type="FunFam" id="3.30.160.60:FF:002343">
    <property type="entry name" value="Zinc finger protein 33A"/>
    <property type="match status" value="1"/>
</dbReference>
<dbReference type="Pfam" id="PF00096">
    <property type="entry name" value="zf-C2H2"/>
    <property type="match status" value="1"/>
</dbReference>
<feature type="domain" description="C2H2-type" evidence="5">
    <location>
        <begin position="30"/>
        <end position="65"/>
    </location>
</feature>
<keyword evidence="6" id="KW-0808">Transferase</keyword>
<dbReference type="PROSITE" id="PS50157">
    <property type="entry name" value="ZINC_FINGER_C2H2_2"/>
    <property type="match status" value="2"/>
</dbReference>
<dbReference type="GO" id="GO:0003964">
    <property type="term" value="F:RNA-directed DNA polymerase activity"/>
    <property type="evidence" value="ECO:0007669"/>
    <property type="project" value="UniProtKB-KW"/>
</dbReference>
<dbReference type="InterPro" id="IPR043502">
    <property type="entry name" value="DNA/RNA_pol_sf"/>
</dbReference>
<dbReference type="GO" id="GO:0006355">
    <property type="term" value="P:regulation of DNA-templated transcription"/>
    <property type="evidence" value="ECO:0007669"/>
    <property type="project" value="UniProtKB-ARBA"/>
</dbReference>
<organism evidence="6 7">
    <name type="scientific">Araneus ventricosus</name>
    <name type="common">Orbweaver spider</name>
    <name type="synonym">Epeira ventricosa</name>
    <dbReference type="NCBI Taxonomy" id="182803"/>
    <lineage>
        <taxon>Eukaryota</taxon>
        <taxon>Metazoa</taxon>
        <taxon>Ecdysozoa</taxon>
        <taxon>Arthropoda</taxon>
        <taxon>Chelicerata</taxon>
        <taxon>Arachnida</taxon>
        <taxon>Araneae</taxon>
        <taxon>Araneomorphae</taxon>
        <taxon>Entelegynae</taxon>
        <taxon>Araneoidea</taxon>
        <taxon>Araneidae</taxon>
        <taxon>Araneus</taxon>
    </lineage>
</organism>
<dbReference type="Pfam" id="PF00078">
    <property type="entry name" value="RVT_1"/>
    <property type="match status" value="1"/>
</dbReference>
<accession>A0A4Y2TWG9</accession>
<evidence type="ECO:0000256" key="4">
    <source>
        <dbReference type="PROSITE-ProRule" id="PRU00042"/>
    </source>
</evidence>
<keyword evidence="2 4" id="KW-0863">Zinc-finger</keyword>
<evidence type="ECO:0000256" key="3">
    <source>
        <dbReference type="ARBA" id="ARBA00022833"/>
    </source>
</evidence>
<keyword evidence="3" id="KW-0862">Zinc</keyword>
<comment type="caution">
    <text evidence="6">The sequence shown here is derived from an EMBL/GenBank/DDBJ whole genome shotgun (WGS) entry which is preliminary data.</text>
</comment>
<evidence type="ECO:0000256" key="2">
    <source>
        <dbReference type="ARBA" id="ARBA00022771"/>
    </source>
</evidence>
<sequence length="376" mass="43036">METSIESSGKDLISDVYVKASNTATNVQNLTCMDEKFFTPDVCSKESSQKSNLNEHYQTHSNERPFSCVVCGKEFCKKKNLNLHFRIHAKEKPFLVIYAPSSFCTKTNREPYNNRHISEVNKAVHHFLKSTRNDNYIKLTSPLEIQAIIKKINPNKAIGPDGMPNKAHKMILPNLLTCITKIYEKVILARLKELCSNLQIIPEELYRFRPNHGCLHQLLRVTNLITHGFNNKLYTVGVFLDVRKEFDNGIIYKLIANKLPHYLIDIIILFLRNRTFKVKLNSTLSETGHIKAGTPQGSILRLFLYTVHTSDFPMKNHIINFFFADDTAILAQGSTTKFVIRTLQRGLIEIGKIVHALACCLDRQDSNCNVRKDILE</sequence>
<dbReference type="SMART" id="SM00355">
    <property type="entry name" value="ZnF_C2H2"/>
    <property type="match status" value="2"/>
</dbReference>
<dbReference type="AlphaFoldDB" id="A0A4Y2TWG9"/>
<dbReference type="Proteomes" id="UP000499080">
    <property type="component" value="Unassembled WGS sequence"/>
</dbReference>
<keyword evidence="1" id="KW-0479">Metal-binding</keyword>
<keyword evidence="7" id="KW-1185">Reference proteome</keyword>
<dbReference type="InterPro" id="IPR000477">
    <property type="entry name" value="RT_dom"/>
</dbReference>
<evidence type="ECO:0000313" key="6">
    <source>
        <dbReference type="EMBL" id="GBO04938.1"/>
    </source>
</evidence>
<dbReference type="PANTHER" id="PTHR36688">
    <property type="entry name" value="ENDO/EXONUCLEASE/PHOSPHATASE DOMAIN-CONTAINING PROTEIN"/>
    <property type="match status" value="1"/>
</dbReference>
<dbReference type="InterPro" id="IPR013087">
    <property type="entry name" value="Znf_C2H2_type"/>
</dbReference>
<proteinExistence type="predicted"/>
<dbReference type="PANTHER" id="PTHR36688:SF1">
    <property type="entry name" value="ENDONUCLEASE_EXONUCLEASE_PHOSPHATASE DOMAIN-CONTAINING PROTEIN"/>
    <property type="match status" value="1"/>
</dbReference>